<comment type="caution">
    <text evidence="1">The sequence shown here is derived from an EMBL/GenBank/DDBJ whole genome shotgun (WGS) entry which is preliminary data.</text>
</comment>
<proteinExistence type="predicted"/>
<organism evidence="1 2">
    <name type="scientific">Caerostris darwini</name>
    <dbReference type="NCBI Taxonomy" id="1538125"/>
    <lineage>
        <taxon>Eukaryota</taxon>
        <taxon>Metazoa</taxon>
        <taxon>Ecdysozoa</taxon>
        <taxon>Arthropoda</taxon>
        <taxon>Chelicerata</taxon>
        <taxon>Arachnida</taxon>
        <taxon>Araneae</taxon>
        <taxon>Araneomorphae</taxon>
        <taxon>Entelegynae</taxon>
        <taxon>Araneoidea</taxon>
        <taxon>Araneidae</taxon>
        <taxon>Caerostris</taxon>
    </lineage>
</organism>
<dbReference type="EMBL" id="BPLQ01000718">
    <property type="protein sequence ID" value="GIX74219.1"/>
    <property type="molecule type" value="Genomic_DNA"/>
</dbReference>
<dbReference type="AlphaFoldDB" id="A0AAV4MTK1"/>
<keyword evidence="2" id="KW-1185">Reference proteome</keyword>
<accession>A0AAV4MTK1</accession>
<protein>
    <submittedName>
        <fullName evidence="1">Uncharacterized protein</fullName>
    </submittedName>
</protein>
<gene>
    <name evidence="1" type="ORF">CDAR_236561</name>
</gene>
<reference evidence="1 2" key="1">
    <citation type="submission" date="2021-06" db="EMBL/GenBank/DDBJ databases">
        <title>Caerostris darwini draft genome.</title>
        <authorList>
            <person name="Kono N."/>
            <person name="Arakawa K."/>
        </authorList>
    </citation>
    <scope>NUCLEOTIDE SEQUENCE [LARGE SCALE GENOMIC DNA]</scope>
</reference>
<dbReference type="Proteomes" id="UP001054837">
    <property type="component" value="Unassembled WGS sequence"/>
</dbReference>
<sequence length="95" mass="10970">MDLKRSVAEIINFHSSQSICIPTSHVHRAILAFYQIKSKGMNINDRHATNGVDGRTVPSCTYNHLVPSEMYFRDNYPALEKNRNSPARQPDYRYD</sequence>
<name>A0AAV4MTK1_9ARAC</name>
<evidence type="ECO:0000313" key="2">
    <source>
        <dbReference type="Proteomes" id="UP001054837"/>
    </source>
</evidence>
<evidence type="ECO:0000313" key="1">
    <source>
        <dbReference type="EMBL" id="GIX74219.1"/>
    </source>
</evidence>